<proteinExistence type="predicted"/>
<feature type="transmembrane region" description="Helical" evidence="1">
    <location>
        <begin position="245"/>
        <end position="265"/>
    </location>
</feature>
<evidence type="ECO:0000313" key="3">
    <source>
        <dbReference type="EMBL" id="SUZ63061.1"/>
    </source>
</evidence>
<dbReference type="InterPro" id="IPR003675">
    <property type="entry name" value="Rce1/LyrA-like_dom"/>
</dbReference>
<reference evidence="3" key="1">
    <citation type="submission" date="2018-05" db="EMBL/GenBank/DDBJ databases">
        <authorList>
            <person name="Lanie J.A."/>
            <person name="Ng W.-L."/>
            <person name="Kazmierczak K.M."/>
            <person name="Andrzejewski T.M."/>
            <person name="Davidsen T.M."/>
            <person name="Wayne K.J."/>
            <person name="Tettelin H."/>
            <person name="Glass J.I."/>
            <person name="Rusch D."/>
            <person name="Podicherti R."/>
            <person name="Tsui H.-C.T."/>
            <person name="Winkler M.E."/>
        </authorList>
    </citation>
    <scope>NUCLEOTIDE SEQUENCE</scope>
</reference>
<feature type="transmembrane region" description="Helical" evidence="1">
    <location>
        <begin position="169"/>
        <end position="186"/>
    </location>
</feature>
<feature type="transmembrane region" description="Helical" evidence="1">
    <location>
        <begin position="192"/>
        <end position="213"/>
    </location>
</feature>
<name>A0A381P7Z4_9ZZZZ</name>
<keyword evidence="1" id="KW-0472">Membrane</keyword>
<organism evidence="3">
    <name type="scientific">marine metagenome</name>
    <dbReference type="NCBI Taxonomy" id="408172"/>
    <lineage>
        <taxon>unclassified sequences</taxon>
        <taxon>metagenomes</taxon>
        <taxon>ecological metagenomes</taxon>
    </lineage>
</organism>
<gene>
    <name evidence="3" type="ORF">METZ01_LOCUS15915</name>
</gene>
<keyword evidence="1" id="KW-0812">Transmembrane</keyword>
<feature type="transmembrane region" description="Helical" evidence="1">
    <location>
        <begin position="135"/>
        <end position="157"/>
    </location>
</feature>
<feature type="transmembrane region" description="Helical" evidence="1">
    <location>
        <begin position="88"/>
        <end position="115"/>
    </location>
</feature>
<evidence type="ECO:0000256" key="1">
    <source>
        <dbReference type="SAM" id="Phobius"/>
    </source>
</evidence>
<feature type="transmembrane region" description="Helical" evidence="1">
    <location>
        <begin position="220"/>
        <end position="239"/>
    </location>
</feature>
<feature type="transmembrane region" description="Helical" evidence="1">
    <location>
        <begin position="21"/>
        <end position="40"/>
    </location>
</feature>
<keyword evidence="1" id="KW-1133">Transmembrane helix</keyword>
<feature type="transmembrane region" description="Helical" evidence="1">
    <location>
        <begin position="46"/>
        <end position="67"/>
    </location>
</feature>
<accession>A0A381P7Z4</accession>
<dbReference type="InterPro" id="IPR052710">
    <property type="entry name" value="CAAX_protease"/>
</dbReference>
<dbReference type="PANTHER" id="PTHR36435">
    <property type="entry name" value="SLR1288 PROTEIN"/>
    <property type="match status" value="1"/>
</dbReference>
<dbReference type="AlphaFoldDB" id="A0A381P7Z4"/>
<dbReference type="PANTHER" id="PTHR36435:SF1">
    <property type="entry name" value="CAAX AMINO TERMINAL PROTEASE FAMILY PROTEIN"/>
    <property type="match status" value="1"/>
</dbReference>
<feature type="domain" description="CAAX prenyl protease 2/Lysostaphin resistance protein A-like" evidence="2">
    <location>
        <begin position="133"/>
        <end position="224"/>
    </location>
</feature>
<dbReference type="Pfam" id="PF02517">
    <property type="entry name" value="Rce1-like"/>
    <property type="match status" value="1"/>
</dbReference>
<dbReference type="GO" id="GO:0004175">
    <property type="term" value="F:endopeptidase activity"/>
    <property type="evidence" value="ECO:0007669"/>
    <property type="project" value="UniProtKB-ARBA"/>
</dbReference>
<protein>
    <recommendedName>
        <fullName evidence="2">CAAX prenyl protease 2/Lysostaphin resistance protein A-like domain-containing protein</fullName>
    </recommendedName>
</protein>
<dbReference type="EMBL" id="UINC01000907">
    <property type="protein sequence ID" value="SUZ63061.1"/>
    <property type="molecule type" value="Genomic_DNA"/>
</dbReference>
<evidence type="ECO:0000259" key="2">
    <source>
        <dbReference type="Pfam" id="PF02517"/>
    </source>
</evidence>
<dbReference type="GO" id="GO:0080120">
    <property type="term" value="P:CAAX-box protein maturation"/>
    <property type="evidence" value="ECO:0007669"/>
    <property type="project" value="UniProtKB-ARBA"/>
</dbReference>
<sequence length="266" mass="28563">MIEFRNLTKPRNVPPSATPDAAQAIGFIAAVALLFFYLGFPLQAGLGQGGLLLSEWLLLFLPALLFVRVAGFGVRETFSLRRPEGTEVAGGLLLIAGAMPLGWFLAWAQGFVLPVPWDILEGLEDLVTAEGPPGFLWLLVLLALTPAICEEAVFRGVLLAGIRGRSSTVRVAVVNGLLFGAFHISFESAFRFLPTAWLGFILAWAVLSTRSIWVGVLMHFVNNGSIVLITSVPALRAWLEGGGDAPPWVLLPLALLAVTGGLRLLR</sequence>